<evidence type="ECO:0000256" key="1">
    <source>
        <dbReference type="SAM" id="MobiDB-lite"/>
    </source>
</evidence>
<feature type="compositionally biased region" description="Polar residues" evidence="1">
    <location>
        <begin position="42"/>
        <end position="51"/>
    </location>
</feature>
<evidence type="ECO:0000313" key="3">
    <source>
        <dbReference type="Proteomes" id="UP000280792"/>
    </source>
</evidence>
<dbReference type="PANTHER" id="PTHR35271:SF1">
    <property type="entry name" value="ABC TRANSPORTER, SUBSTRATE-BINDING LIPOPROTEIN"/>
    <property type="match status" value="1"/>
</dbReference>
<reference evidence="2 3" key="2">
    <citation type="submission" date="2018-12" db="EMBL/GenBank/DDBJ databases">
        <title>Simiduia agarivorans gen. nov., sp. nov., a marine, agarolytic bacterium isolated from shallow coastal water from Keelung, Taiwan.</title>
        <authorList>
            <person name="Shieh W.Y."/>
        </authorList>
    </citation>
    <scope>NUCLEOTIDE SEQUENCE [LARGE SCALE GENOMIC DNA]</scope>
    <source>
        <strain evidence="2 3">GTF-13</strain>
    </source>
</reference>
<dbReference type="PANTHER" id="PTHR35271">
    <property type="entry name" value="ABC TRANSPORTER, SUBSTRATE-BINDING LIPOPROTEIN-RELATED"/>
    <property type="match status" value="1"/>
</dbReference>
<evidence type="ECO:0000313" key="2">
    <source>
        <dbReference type="EMBL" id="RRJ83694.1"/>
    </source>
</evidence>
<dbReference type="EMBL" id="QWEZ01000001">
    <property type="protein sequence ID" value="RRJ83694.1"/>
    <property type="molecule type" value="Genomic_DNA"/>
</dbReference>
<dbReference type="Proteomes" id="UP000280792">
    <property type="component" value="Unassembled WGS sequence"/>
</dbReference>
<proteinExistence type="predicted"/>
<dbReference type="AlphaFoldDB" id="A0A3P3VMP7"/>
<reference evidence="2 3" key="1">
    <citation type="submission" date="2018-08" db="EMBL/GenBank/DDBJ databases">
        <authorList>
            <person name="Khan S.A."/>
        </authorList>
    </citation>
    <scope>NUCLEOTIDE SEQUENCE [LARGE SCALE GENOMIC DNA]</scope>
    <source>
        <strain evidence="2 3">GTF-13</strain>
    </source>
</reference>
<gene>
    <name evidence="2" type="ORF">D0544_00810</name>
</gene>
<accession>A0A3P3VMP7</accession>
<comment type="caution">
    <text evidence="2">The sequence shown here is derived from an EMBL/GenBank/DDBJ whole genome shotgun (WGS) entry which is preliminary data.</text>
</comment>
<evidence type="ECO:0008006" key="4">
    <source>
        <dbReference type="Google" id="ProtNLM"/>
    </source>
</evidence>
<sequence length="348" mass="37519">MLLGGILLLAGCAQLAALEGKNAAPPEVIDRSKVTPPPASRPVTSGRTATRATRPAPQKPQPATPVHRPPPAVAILVSADIDAMNEVATRVQKRLGSRASIHPLKGNALLAAELVDRLREGPPIQVVALGLLAAQASKSLPYPQVFAQVFNFAEYGLLREGRQGVSMLPPADQVFRFWRELSPGLRQVAVATGPNQQQLVKGLEQGAKKAGVSLQHIEVHSDKELIYALKQAEVVQGIWLLPDNRVLSRRVIRELMVFAVKNGKQLAVFSEPLLEGGALLSFSATSEDITERILDRLELLRHETGLPSELIPLKGAEIRINPVVASRLGVRIPASLKSHTLVQPAHEP</sequence>
<organism evidence="2 3">
    <name type="scientific">Aestuariirhabdus litorea</name>
    <dbReference type="NCBI Taxonomy" id="2528527"/>
    <lineage>
        <taxon>Bacteria</taxon>
        <taxon>Pseudomonadati</taxon>
        <taxon>Pseudomonadota</taxon>
        <taxon>Gammaproteobacteria</taxon>
        <taxon>Oceanospirillales</taxon>
        <taxon>Aestuariirhabdaceae</taxon>
        <taxon>Aestuariirhabdus</taxon>
    </lineage>
</organism>
<keyword evidence="3" id="KW-1185">Reference proteome</keyword>
<name>A0A3P3VMP7_9GAMM</name>
<protein>
    <recommendedName>
        <fullName evidence="4">ABC transporter substrate-binding protein</fullName>
    </recommendedName>
</protein>
<feature type="compositionally biased region" description="Pro residues" evidence="1">
    <location>
        <begin position="57"/>
        <end position="69"/>
    </location>
</feature>
<dbReference type="InterPro" id="IPR007487">
    <property type="entry name" value="ABC_transpt-TYRBP-like"/>
</dbReference>
<feature type="region of interest" description="Disordered" evidence="1">
    <location>
        <begin position="28"/>
        <end position="69"/>
    </location>
</feature>
<dbReference type="Gene3D" id="3.40.50.2300">
    <property type="match status" value="2"/>
</dbReference>